<proteinExistence type="predicted"/>
<sequence>MLKAVELRKLRGHSSDRRCPSPVDGSPTLPHAYRKSARAFAKRAQMEAAGLDTASTDVWKYGVLHRCEERSDNLQDVCLEDFVAHYNVLTYQKRRDPAVTRYRCYSTDKSLNYTREAVTLFLPFRREVDIWNDNAFEHMYGENVNALLLKTSQYDSEFDIHQLRRICLQMCTDDAHSSELHTATDPRHVPFFDQNNDEDLVGPPDANSVAAKGRCAAVCMRQDVMPGDTYREIMRLANREQFEVFREVIHRLATPTSDPLRILTPIMNAYNSYTNAASTCTHNAYVACATTGQAAVAIGGLTLHAAFKHSMRADGGLPFTNVKCVIVDECSMISSDTPARVDDRLRQNTGKYDLFGGLDFMCDDLRQLPPIRARECPTERAIFSAALPNIGDGHALEKRDVDMFQVRFVSKHDVNSRCPHAMRLFYSNKDAEAYNTQDAVQDGGTYSEVVYDCHQRHPQKLVYVALSRATTPYVLYLTNAENDFIFCHCRENPDRALSDELRQLQSHQLNTIAAKCFAVLHSPYSLALCNVTLCSLPAYAFDVSHDHVIREVPVLCLSETWTDTAVELLGYTCVSLAKRHEHRAAGVAVYEHFGVTTLSPRSVP</sequence>
<comment type="caution">
    <text evidence="1">The sequence shown here is derived from an EMBL/GenBank/DDBJ whole genome shotgun (WGS) entry which is preliminary data.</text>
</comment>
<reference evidence="1" key="1">
    <citation type="submission" date="2020-05" db="EMBL/GenBank/DDBJ databases">
        <title>Large-scale comparative analyses of tick genomes elucidate their genetic diversity and vector capacities.</title>
        <authorList>
            <person name="Jia N."/>
            <person name="Wang J."/>
            <person name="Shi W."/>
            <person name="Du L."/>
            <person name="Sun Y."/>
            <person name="Zhan W."/>
            <person name="Jiang J."/>
            <person name="Wang Q."/>
            <person name="Zhang B."/>
            <person name="Ji P."/>
            <person name="Sakyi L.B."/>
            <person name="Cui X."/>
            <person name="Yuan T."/>
            <person name="Jiang B."/>
            <person name="Yang W."/>
            <person name="Lam T.T.-Y."/>
            <person name="Chang Q."/>
            <person name="Ding S."/>
            <person name="Wang X."/>
            <person name="Zhu J."/>
            <person name="Ruan X."/>
            <person name="Zhao L."/>
            <person name="Wei J."/>
            <person name="Que T."/>
            <person name="Du C."/>
            <person name="Cheng J."/>
            <person name="Dai P."/>
            <person name="Han X."/>
            <person name="Huang E."/>
            <person name="Gao Y."/>
            <person name="Liu J."/>
            <person name="Shao H."/>
            <person name="Ye R."/>
            <person name="Li L."/>
            <person name="Wei W."/>
            <person name="Wang X."/>
            <person name="Wang C."/>
            <person name="Yang T."/>
            <person name="Huo Q."/>
            <person name="Li W."/>
            <person name="Guo W."/>
            <person name="Chen H."/>
            <person name="Zhou L."/>
            <person name="Ni X."/>
            <person name="Tian J."/>
            <person name="Zhou Y."/>
            <person name="Sheng Y."/>
            <person name="Liu T."/>
            <person name="Pan Y."/>
            <person name="Xia L."/>
            <person name="Li J."/>
            <person name="Zhao F."/>
            <person name="Cao W."/>
        </authorList>
    </citation>
    <scope>NUCLEOTIDE SEQUENCE</scope>
    <source>
        <strain evidence="1">Dsil-2018</strain>
    </source>
</reference>
<evidence type="ECO:0000313" key="2">
    <source>
        <dbReference type="Proteomes" id="UP000821865"/>
    </source>
</evidence>
<organism evidence="1 2">
    <name type="scientific">Dermacentor silvarum</name>
    <name type="common">Tick</name>
    <dbReference type="NCBI Taxonomy" id="543639"/>
    <lineage>
        <taxon>Eukaryota</taxon>
        <taxon>Metazoa</taxon>
        <taxon>Ecdysozoa</taxon>
        <taxon>Arthropoda</taxon>
        <taxon>Chelicerata</taxon>
        <taxon>Arachnida</taxon>
        <taxon>Acari</taxon>
        <taxon>Parasitiformes</taxon>
        <taxon>Ixodida</taxon>
        <taxon>Ixodoidea</taxon>
        <taxon>Ixodidae</taxon>
        <taxon>Rhipicephalinae</taxon>
        <taxon>Dermacentor</taxon>
    </lineage>
</organism>
<gene>
    <name evidence="1" type="ORF">HPB49_023330</name>
</gene>
<accession>A0ACB8D8I9</accession>
<evidence type="ECO:0000313" key="1">
    <source>
        <dbReference type="EMBL" id="KAH7960775.1"/>
    </source>
</evidence>
<protein>
    <submittedName>
        <fullName evidence="1">Uncharacterized protein</fullName>
    </submittedName>
</protein>
<dbReference type="EMBL" id="CM023472">
    <property type="protein sequence ID" value="KAH7960775.1"/>
    <property type="molecule type" value="Genomic_DNA"/>
</dbReference>
<name>A0ACB8D8I9_DERSI</name>
<dbReference type="Proteomes" id="UP000821865">
    <property type="component" value="Chromosome 3"/>
</dbReference>
<keyword evidence="2" id="KW-1185">Reference proteome</keyword>